<feature type="compositionally biased region" description="Basic and acidic residues" evidence="1">
    <location>
        <begin position="420"/>
        <end position="432"/>
    </location>
</feature>
<dbReference type="Gene3D" id="3.40.50.150">
    <property type="entry name" value="Vaccinia Virus protein VP39"/>
    <property type="match status" value="1"/>
</dbReference>
<feature type="region of interest" description="Disordered" evidence="1">
    <location>
        <begin position="824"/>
        <end position="844"/>
    </location>
</feature>
<dbReference type="EMBL" id="JANVFU010000001">
    <property type="protein sequence ID" value="KAJ3750901.1"/>
    <property type="molecule type" value="Genomic_DNA"/>
</dbReference>
<dbReference type="Proteomes" id="UP001142393">
    <property type="component" value="Unassembled WGS sequence"/>
</dbReference>
<accession>A0A9W8PC32</accession>
<name>A0A9W8PC32_9AGAR</name>
<dbReference type="Pfam" id="PF13649">
    <property type="entry name" value="Methyltransf_25"/>
    <property type="match status" value="1"/>
</dbReference>
<evidence type="ECO:0000313" key="4">
    <source>
        <dbReference type="Proteomes" id="UP001142393"/>
    </source>
</evidence>
<feature type="compositionally biased region" description="Low complexity" evidence="1">
    <location>
        <begin position="155"/>
        <end position="172"/>
    </location>
</feature>
<feature type="domain" description="Methyltransferase" evidence="2">
    <location>
        <begin position="266"/>
        <end position="359"/>
    </location>
</feature>
<feature type="compositionally biased region" description="Pro residues" evidence="1">
    <location>
        <begin position="529"/>
        <end position="545"/>
    </location>
</feature>
<gene>
    <name evidence="3" type="ORF">DFH05DRAFT_1519067</name>
</gene>
<dbReference type="CDD" id="cd02440">
    <property type="entry name" value="AdoMet_MTases"/>
    <property type="match status" value="1"/>
</dbReference>
<protein>
    <recommendedName>
        <fullName evidence="2">Methyltransferase domain-containing protein</fullName>
    </recommendedName>
</protein>
<reference evidence="3 4" key="1">
    <citation type="journal article" date="2023" name="Proc. Natl. Acad. Sci. U.S.A.">
        <title>A global phylogenomic analysis of the shiitake genus Lentinula.</title>
        <authorList>
            <person name="Sierra-Patev S."/>
            <person name="Min B."/>
            <person name="Naranjo-Ortiz M."/>
            <person name="Looney B."/>
            <person name="Konkel Z."/>
            <person name="Slot J.C."/>
            <person name="Sakamoto Y."/>
            <person name="Steenwyk J.L."/>
            <person name="Rokas A."/>
            <person name="Carro J."/>
            <person name="Camarero S."/>
            <person name="Ferreira P."/>
            <person name="Molpeceres G."/>
            <person name="Ruiz-Duenas F.J."/>
            <person name="Serrano A."/>
            <person name="Henrissat B."/>
            <person name="Drula E."/>
            <person name="Hughes K.W."/>
            <person name="Mata J.L."/>
            <person name="Ishikawa N.K."/>
            <person name="Vargas-Isla R."/>
            <person name="Ushijima S."/>
            <person name="Smith C.A."/>
            <person name="Donoghue J."/>
            <person name="Ahrendt S."/>
            <person name="Andreopoulos W."/>
            <person name="He G."/>
            <person name="LaButti K."/>
            <person name="Lipzen A."/>
            <person name="Ng V."/>
            <person name="Riley R."/>
            <person name="Sandor L."/>
            <person name="Barry K."/>
            <person name="Martinez A.T."/>
            <person name="Xiao Y."/>
            <person name="Gibbons J.G."/>
            <person name="Terashima K."/>
            <person name="Grigoriev I.V."/>
            <person name="Hibbett D."/>
        </authorList>
    </citation>
    <scope>NUCLEOTIDE SEQUENCE [LARGE SCALE GENOMIC DNA]</scope>
    <source>
        <strain evidence="3 4">TFB7810</strain>
    </source>
</reference>
<dbReference type="GO" id="GO:0008168">
    <property type="term" value="F:methyltransferase activity"/>
    <property type="evidence" value="ECO:0007669"/>
    <property type="project" value="TreeGrafter"/>
</dbReference>
<proteinExistence type="predicted"/>
<dbReference type="SUPFAM" id="SSF53335">
    <property type="entry name" value="S-adenosyl-L-methionine-dependent methyltransferases"/>
    <property type="match status" value="1"/>
</dbReference>
<comment type="caution">
    <text evidence="3">The sequence shown here is derived from an EMBL/GenBank/DDBJ whole genome shotgun (WGS) entry which is preliminary data.</text>
</comment>
<evidence type="ECO:0000259" key="2">
    <source>
        <dbReference type="Pfam" id="PF13649"/>
    </source>
</evidence>
<feature type="region of interest" description="Disordered" evidence="1">
    <location>
        <begin position="43"/>
        <end position="70"/>
    </location>
</feature>
<feature type="region of interest" description="Disordered" evidence="1">
    <location>
        <begin position="380"/>
        <end position="546"/>
    </location>
</feature>
<feature type="region of interest" description="Disordered" evidence="1">
    <location>
        <begin position="87"/>
        <end position="109"/>
    </location>
</feature>
<feature type="compositionally biased region" description="Acidic residues" evidence="1">
    <location>
        <begin position="409"/>
        <end position="419"/>
    </location>
</feature>
<feature type="compositionally biased region" description="Basic and acidic residues" evidence="1">
    <location>
        <begin position="441"/>
        <end position="463"/>
    </location>
</feature>
<dbReference type="InterPro" id="IPR041698">
    <property type="entry name" value="Methyltransf_25"/>
</dbReference>
<sequence length="1008" mass="111290">MVASTTSNSSLDGFLAPLPPTAINSLNPRLRSVAPKAHYRPISTIISPPSDSEATGSDLFPSKSRLSNTRNRPLSTAFHTMGFLKPAKSKGKEKEERPITPQRDGFFNRTLKPKKSLNSLMVLREETPQLSSTPPALYTPSLSSTFAESSTAGYSNASTPTAGSASGSSSSTFTPVIGSPEISSGNLDDYEYTHGDRYEAKENWITRKHRLKLHPYGAEAPYMQSYDSVSLSVDRFTHQLLRRLNSNGTPSFYNYVKNKKPIPSSILDLGCGEGHWIIDAHASWPEAHIVGFDLVDVILPEIRQTERLNFVRGNFIRYALPFPHSSFDLVRVSNLSLAIPTERWNFVLSEIHRVLQVGGRLELIDDALCFPYGKETFAPSPRRQTFATAPNRRRHSFDDQGSSAFELSNSDDDDAEETDNDHHVGNQAKDGDGQTIPQTIPRDDAGEVKDQETDPEKFSRSVEELTPSVDDDGSSECPSSPETNGDGLFLDVEDSQSSASSLQDLDQEDYKLSSLRPLSVPTSRRSIRPLPPPRRPLPPIPPSPSPMNTIFPSTVKPCDDEDDLVTPTKLDITLPTPALVLNTAELSISSQDSAKDESTTVVSPELTPAIPVLSPLNEDTSDWANSAKDGKALETVFFNMLETKYGIHTRTPKGITTYLKDIFGADNVRKLRTMHLKLAPSELEELIPQTKRPKFRVRSLSKGTELDTHPKGKEEFGVAKKQAKNGDTDAKKEKKSKKEKEHGVPFPTLKDSTTRSRANTFESNVVRSSSESSAIPSTLSAKAAGRLGITYSALAAATNSAQTDTSSSVASVYSNRSSSSIASMSRVSDEFPRNSSDTQPSVNFPQLSIPVQQSPGLLLLPSTFIPLPPVELEMHACKHMHALLSCKRAISDWLLYNDDGSDNDCISEDSLRDVFFEYDFFRRRRLNWPSQAPEIDINDHDYKKNIEIPFEGPKSTGSRSSTFSIDSRLSSTSEASIGPYNRHELTHVRTFRVYFAVKTRRLSYSAST</sequence>
<dbReference type="AlphaFoldDB" id="A0A9W8PC32"/>
<feature type="compositionally biased region" description="Low complexity" evidence="1">
    <location>
        <begin position="495"/>
        <end position="504"/>
    </location>
</feature>
<feature type="region of interest" description="Disordered" evidence="1">
    <location>
        <begin position="693"/>
        <end position="776"/>
    </location>
</feature>
<dbReference type="PANTHER" id="PTHR43591:SF24">
    <property type="entry name" value="2-METHOXY-6-POLYPRENYL-1,4-BENZOQUINOL METHYLASE, MITOCHONDRIAL"/>
    <property type="match status" value="1"/>
</dbReference>
<dbReference type="InterPro" id="IPR029063">
    <property type="entry name" value="SAM-dependent_MTases_sf"/>
</dbReference>
<evidence type="ECO:0000313" key="3">
    <source>
        <dbReference type="EMBL" id="KAJ3750901.1"/>
    </source>
</evidence>
<organism evidence="3 4">
    <name type="scientific">Lentinula detonsa</name>
    <dbReference type="NCBI Taxonomy" id="2804962"/>
    <lineage>
        <taxon>Eukaryota</taxon>
        <taxon>Fungi</taxon>
        <taxon>Dikarya</taxon>
        <taxon>Basidiomycota</taxon>
        <taxon>Agaricomycotina</taxon>
        <taxon>Agaricomycetes</taxon>
        <taxon>Agaricomycetidae</taxon>
        <taxon>Agaricales</taxon>
        <taxon>Marasmiineae</taxon>
        <taxon>Omphalotaceae</taxon>
        <taxon>Lentinula</taxon>
    </lineage>
</organism>
<feature type="compositionally biased region" description="Low complexity" evidence="1">
    <location>
        <begin position="763"/>
        <end position="776"/>
    </location>
</feature>
<evidence type="ECO:0000256" key="1">
    <source>
        <dbReference type="SAM" id="MobiDB-lite"/>
    </source>
</evidence>
<feature type="region of interest" description="Disordered" evidence="1">
    <location>
        <begin position="150"/>
        <end position="177"/>
    </location>
</feature>
<feature type="compositionally biased region" description="Basic and acidic residues" evidence="1">
    <location>
        <begin position="704"/>
        <end position="743"/>
    </location>
</feature>
<dbReference type="PANTHER" id="PTHR43591">
    <property type="entry name" value="METHYLTRANSFERASE"/>
    <property type="match status" value="1"/>
</dbReference>
<keyword evidence="4" id="KW-1185">Reference proteome</keyword>
<feature type="compositionally biased region" description="Polar residues" evidence="1">
    <location>
        <begin position="833"/>
        <end position="844"/>
    </location>
</feature>